<proteinExistence type="predicted"/>
<dbReference type="EMBL" id="LVVM01006350">
    <property type="protein sequence ID" value="OJA08286.1"/>
    <property type="molecule type" value="Genomic_DNA"/>
</dbReference>
<dbReference type="InterPro" id="IPR008921">
    <property type="entry name" value="DNA_pol3_clamp-load_cplx_C"/>
</dbReference>
<gene>
    <name evidence="1" type="ORF">AZE42_03790</name>
</gene>
<dbReference type="GO" id="GO:0006260">
    <property type="term" value="P:DNA replication"/>
    <property type="evidence" value="ECO:0007669"/>
    <property type="project" value="InterPro"/>
</dbReference>
<comment type="caution">
    <text evidence="1">The sequence shown here is derived from an EMBL/GenBank/DDBJ whole genome shotgun (WGS) entry which is preliminary data.</text>
</comment>
<dbReference type="Proteomes" id="UP000183567">
    <property type="component" value="Unassembled WGS sequence"/>
</dbReference>
<organism evidence="1 2">
    <name type="scientific">Rhizopogon vesiculosus</name>
    <dbReference type="NCBI Taxonomy" id="180088"/>
    <lineage>
        <taxon>Eukaryota</taxon>
        <taxon>Fungi</taxon>
        <taxon>Dikarya</taxon>
        <taxon>Basidiomycota</taxon>
        <taxon>Agaricomycotina</taxon>
        <taxon>Agaricomycetes</taxon>
        <taxon>Agaricomycetidae</taxon>
        <taxon>Boletales</taxon>
        <taxon>Suillineae</taxon>
        <taxon>Rhizopogonaceae</taxon>
        <taxon>Rhizopogon</taxon>
    </lineage>
</organism>
<dbReference type="STRING" id="180088.A0A1J8PGC6"/>
<name>A0A1J8PGC6_9AGAM</name>
<accession>A0A1J8PGC6</accession>
<dbReference type="Gene3D" id="1.20.272.10">
    <property type="match status" value="1"/>
</dbReference>
<evidence type="ECO:0000313" key="2">
    <source>
        <dbReference type="Proteomes" id="UP000183567"/>
    </source>
</evidence>
<evidence type="ECO:0000313" key="1">
    <source>
        <dbReference type="EMBL" id="OJA08286.1"/>
    </source>
</evidence>
<dbReference type="AlphaFoldDB" id="A0A1J8PGC6"/>
<dbReference type="OrthoDB" id="446168at2759"/>
<keyword evidence="2" id="KW-1185">Reference proteome</keyword>
<dbReference type="SUPFAM" id="SSF48019">
    <property type="entry name" value="post-AAA+ oligomerization domain-like"/>
    <property type="match status" value="1"/>
</dbReference>
<dbReference type="GO" id="GO:0003677">
    <property type="term" value="F:DNA binding"/>
    <property type="evidence" value="ECO:0007669"/>
    <property type="project" value="InterPro"/>
</dbReference>
<sequence length="100" mass="11392">MLSTWRLSSSSMHFDEVKDLAKVNEKYTILSPFDITNKILGPYMFGPNAQKTLDDRMELYFRDHSCIPLFIQVTNVTIPELDETLTVSTGNLYQDPALCG</sequence>
<protein>
    <submittedName>
        <fullName evidence="1">Uncharacterized protein</fullName>
    </submittedName>
</protein>
<reference evidence="1 2" key="1">
    <citation type="submission" date="2016-03" db="EMBL/GenBank/DDBJ databases">
        <title>Comparative genomics of the ectomycorrhizal sister species Rhizopogon vinicolor and Rhizopogon vesiculosus (Basidiomycota: Boletales) reveals a divergence of the mating type B locus.</title>
        <authorList>
            <person name="Mujic A.B."/>
            <person name="Kuo A."/>
            <person name="Tritt A."/>
            <person name="Lipzen A."/>
            <person name="Chen C."/>
            <person name="Johnson J."/>
            <person name="Sharma A."/>
            <person name="Barry K."/>
            <person name="Grigoriev I.V."/>
            <person name="Spatafora J.W."/>
        </authorList>
    </citation>
    <scope>NUCLEOTIDE SEQUENCE [LARGE SCALE GENOMIC DNA]</scope>
    <source>
        <strain evidence="1 2">AM-OR11-056</strain>
    </source>
</reference>